<dbReference type="SUPFAM" id="SSF56672">
    <property type="entry name" value="DNA/RNA polymerases"/>
    <property type="match status" value="1"/>
</dbReference>
<reference evidence="2 3" key="1">
    <citation type="journal article" date="2010" name="Science">
        <title>Genomic comparison of the ants Camponotus floridanus and Harpegnathos saltator.</title>
        <authorList>
            <person name="Bonasio R."/>
            <person name="Zhang G."/>
            <person name="Ye C."/>
            <person name="Mutti N.S."/>
            <person name="Fang X."/>
            <person name="Qin N."/>
            <person name="Donahue G."/>
            <person name="Yang P."/>
            <person name="Li Q."/>
            <person name="Li C."/>
            <person name="Zhang P."/>
            <person name="Huang Z."/>
            <person name="Berger S.L."/>
            <person name="Reinberg D."/>
            <person name="Wang J."/>
            <person name="Liebig J."/>
        </authorList>
    </citation>
    <scope>NUCLEOTIDE SEQUENCE [LARGE SCALE GENOMIC DNA]</scope>
    <source>
        <strain evidence="2 3">R22 G/1</strain>
    </source>
</reference>
<keyword evidence="3" id="KW-1185">Reference proteome</keyword>
<dbReference type="GO" id="GO:0071897">
    <property type="term" value="P:DNA biosynthetic process"/>
    <property type="evidence" value="ECO:0007669"/>
    <property type="project" value="UniProtKB-ARBA"/>
</dbReference>
<protein>
    <submittedName>
        <fullName evidence="2">Uncharacterized protein</fullName>
    </submittedName>
</protein>
<accession>E2BD26</accession>
<dbReference type="EMBL" id="GL447530">
    <property type="protein sequence ID" value="EFN86405.1"/>
    <property type="molecule type" value="Genomic_DNA"/>
</dbReference>
<sequence>SFRKFFRFQWRRVIYEFTSLPFGLSTAPYIFTK</sequence>
<feature type="transmembrane region" description="Helical" evidence="1">
    <location>
        <begin position="12"/>
        <end position="31"/>
    </location>
</feature>
<keyword evidence="1" id="KW-1133">Transmembrane helix</keyword>
<name>E2BD26_HARSA</name>
<proteinExistence type="predicted"/>
<keyword evidence="1" id="KW-0472">Membrane</keyword>
<dbReference type="Proteomes" id="UP000008237">
    <property type="component" value="Unassembled WGS sequence"/>
</dbReference>
<gene>
    <name evidence="2" type="ORF">EAI_02360</name>
</gene>
<dbReference type="AlphaFoldDB" id="E2BD26"/>
<keyword evidence="1" id="KW-0812">Transmembrane</keyword>
<dbReference type="InParanoid" id="E2BD26"/>
<evidence type="ECO:0000313" key="2">
    <source>
        <dbReference type="EMBL" id="EFN86405.1"/>
    </source>
</evidence>
<organism evidence="3">
    <name type="scientific">Harpegnathos saltator</name>
    <name type="common">Jerdon's jumping ant</name>
    <dbReference type="NCBI Taxonomy" id="610380"/>
    <lineage>
        <taxon>Eukaryota</taxon>
        <taxon>Metazoa</taxon>
        <taxon>Ecdysozoa</taxon>
        <taxon>Arthropoda</taxon>
        <taxon>Hexapoda</taxon>
        <taxon>Insecta</taxon>
        <taxon>Pterygota</taxon>
        <taxon>Neoptera</taxon>
        <taxon>Endopterygota</taxon>
        <taxon>Hymenoptera</taxon>
        <taxon>Apocrita</taxon>
        <taxon>Aculeata</taxon>
        <taxon>Formicoidea</taxon>
        <taxon>Formicidae</taxon>
        <taxon>Ponerinae</taxon>
        <taxon>Ponerini</taxon>
        <taxon>Harpegnathos</taxon>
    </lineage>
</organism>
<evidence type="ECO:0000313" key="3">
    <source>
        <dbReference type="Proteomes" id="UP000008237"/>
    </source>
</evidence>
<feature type="non-terminal residue" evidence="2">
    <location>
        <position position="33"/>
    </location>
</feature>
<feature type="non-terminal residue" evidence="2">
    <location>
        <position position="1"/>
    </location>
</feature>
<evidence type="ECO:0000256" key="1">
    <source>
        <dbReference type="SAM" id="Phobius"/>
    </source>
</evidence>
<dbReference type="InterPro" id="IPR043502">
    <property type="entry name" value="DNA/RNA_pol_sf"/>
</dbReference>